<dbReference type="CDD" id="cd10336">
    <property type="entry name" value="SLC6sbd_Tyt1-Like"/>
    <property type="match status" value="1"/>
</dbReference>
<keyword evidence="4 6" id="KW-1133">Transmembrane helix</keyword>
<organism evidence="7 8">
    <name type="scientific">Desulfatitalea alkaliphila</name>
    <dbReference type="NCBI Taxonomy" id="2929485"/>
    <lineage>
        <taxon>Bacteria</taxon>
        <taxon>Pseudomonadati</taxon>
        <taxon>Thermodesulfobacteriota</taxon>
        <taxon>Desulfobacteria</taxon>
        <taxon>Desulfobacterales</taxon>
        <taxon>Desulfosarcinaceae</taxon>
        <taxon>Desulfatitalea</taxon>
    </lineage>
</organism>
<dbReference type="Pfam" id="PF00209">
    <property type="entry name" value="SNF"/>
    <property type="match status" value="2"/>
</dbReference>
<feature type="transmembrane region" description="Helical" evidence="6">
    <location>
        <begin position="250"/>
        <end position="275"/>
    </location>
</feature>
<keyword evidence="2" id="KW-0813">Transport</keyword>
<protein>
    <submittedName>
        <fullName evidence="7">Sodium-dependent transporter</fullName>
    </submittedName>
</protein>
<dbReference type="PANTHER" id="PTHR42948:SF1">
    <property type="entry name" value="TRANSPORTER"/>
    <property type="match status" value="1"/>
</dbReference>
<dbReference type="PROSITE" id="PS50267">
    <property type="entry name" value="NA_NEUROTRAN_SYMP_3"/>
    <property type="match status" value="1"/>
</dbReference>
<dbReference type="GO" id="GO:0016020">
    <property type="term" value="C:membrane"/>
    <property type="evidence" value="ECO:0007669"/>
    <property type="project" value="UniProtKB-SubCell"/>
</dbReference>
<gene>
    <name evidence="7" type="ORF">MRX98_13035</name>
</gene>
<evidence type="ECO:0000256" key="2">
    <source>
        <dbReference type="ARBA" id="ARBA00022448"/>
    </source>
</evidence>
<evidence type="ECO:0000313" key="8">
    <source>
        <dbReference type="Proteomes" id="UP001165427"/>
    </source>
</evidence>
<evidence type="ECO:0000256" key="3">
    <source>
        <dbReference type="ARBA" id="ARBA00022692"/>
    </source>
</evidence>
<keyword evidence="8" id="KW-1185">Reference proteome</keyword>
<dbReference type="RefSeq" id="WP_246909370.1">
    <property type="nucleotide sequence ID" value="NZ_JALJRB010000014.1"/>
</dbReference>
<proteinExistence type="predicted"/>
<feature type="transmembrane region" description="Helical" evidence="6">
    <location>
        <begin position="381"/>
        <end position="399"/>
    </location>
</feature>
<dbReference type="EMBL" id="JALJRB010000014">
    <property type="protein sequence ID" value="MCJ8501504.1"/>
    <property type="molecule type" value="Genomic_DNA"/>
</dbReference>
<feature type="transmembrane region" description="Helical" evidence="6">
    <location>
        <begin position="341"/>
        <end position="361"/>
    </location>
</feature>
<comment type="subcellular location">
    <subcellularLocation>
        <location evidence="1">Membrane</location>
        <topology evidence="1">Multi-pass membrane protein</topology>
    </subcellularLocation>
</comment>
<dbReference type="InterPro" id="IPR047218">
    <property type="entry name" value="YocR/YhdH-like"/>
</dbReference>
<feature type="transmembrane region" description="Helical" evidence="6">
    <location>
        <begin position="143"/>
        <end position="162"/>
    </location>
</feature>
<feature type="transmembrane region" description="Helical" evidence="6">
    <location>
        <begin position="300"/>
        <end position="329"/>
    </location>
</feature>
<keyword evidence="3 6" id="KW-0812">Transmembrane</keyword>
<name>A0AA41R3B9_9BACT</name>
<evidence type="ECO:0000313" key="7">
    <source>
        <dbReference type="EMBL" id="MCJ8501504.1"/>
    </source>
</evidence>
<evidence type="ECO:0000256" key="6">
    <source>
        <dbReference type="SAM" id="Phobius"/>
    </source>
</evidence>
<accession>A0AA41R3B9</accession>
<sequence>MIGHREQWSSRLAFVLAAAGSAVGLGNIWRFSYVTGTNGGAAFVLIYLVAIVMIGYPLVVTEITIGRKTQRNPVGAFLSLAPGTPWWLIGAMGVSAGFVILSFYSIVAGWALAYIFKAVAGFAPDMDFAGTFMGHIGSVWPPIFWHALFMLLTLGIIVAGVIKGIQRWVRILMPALFGILLILVLRSLTLDGAGAGVAFYLSPRFDEVTAQTFLAAIGQAFFTLSLGMGAMITYGSYLSEKHTIPDNAGWVVGLDTLIAVIAGFAIFPAVFALGFDPAAGPGLAFITLPAVFAAMPGGSLFGVLFFLLLGVAALTSAISLLEVVVAWLVDEKQWSRPKASLLMGAAIFVIGIPCTLGYSLLSHVRFFGMDILDTYDFLASNLLLPLGGLLTAFFAGHVWSARELCREANRPAGNIRIGRWFGVMIKYIAPAAIALVMVTGLFQKFSGQ</sequence>
<reference evidence="7" key="1">
    <citation type="submission" date="2022-04" db="EMBL/GenBank/DDBJ databases">
        <title>Desulfatitalea alkaliphila sp. nov., a novel anaerobic sulfate-reducing bacterium isolated from terrestrial mud volcano, Taman Peninsula, Russia.</title>
        <authorList>
            <person name="Khomyakova M.A."/>
            <person name="Merkel A.Y."/>
            <person name="Slobodkin A.I."/>
        </authorList>
    </citation>
    <scope>NUCLEOTIDE SEQUENCE</scope>
    <source>
        <strain evidence="7">M08but</strain>
    </source>
</reference>
<dbReference type="NCBIfam" id="NF037979">
    <property type="entry name" value="Na_transp"/>
    <property type="match status" value="1"/>
</dbReference>
<feature type="transmembrane region" description="Helical" evidence="6">
    <location>
        <begin position="420"/>
        <end position="442"/>
    </location>
</feature>
<comment type="caution">
    <text evidence="7">The sequence shown here is derived from an EMBL/GenBank/DDBJ whole genome shotgun (WGS) entry which is preliminary data.</text>
</comment>
<dbReference type="InterPro" id="IPR037272">
    <property type="entry name" value="SNS_sf"/>
</dbReference>
<feature type="transmembrane region" description="Helical" evidence="6">
    <location>
        <begin position="86"/>
        <end position="116"/>
    </location>
</feature>
<dbReference type="AlphaFoldDB" id="A0AA41R3B9"/>
<keyword evidence="5 6" id="KW-0472">Membrane</keyword>
<feature type="transmembrane region" description="Helical" evidence="6">
    <location>
        <begin position="12"/>
        <end position="29"/>
    </location>
</feature>
<dbReference type="PRINTS" id="PR00176">
    <property type="entry name" value="NANEUSMPORT"/>
</dbReference>
<feature type="transmembrane region" description="Helical" evidence="6">
    <location>
        <begin position="41"/>
        <end position="65"/>
    </location>
</feature>
<feature type="transmembrane region" description="Helical" evidence="6">
    <location>
        <begin position="174"/>
        <end position="201"/>
    </location>
</feature>
<dbReference type="PANTHER" id="PTHR42948">
    <property type="entry name" value="TRANSPORTER"/>
    <property type="match status" value="1"/>
</dbReference>
<evidence type="ECO:0000256" key="1">
    <source>
        <dbReference type="ARBA" id="ARBA00004141"/>
    </source>
</evidence>
<feature type="transmembrane region" description="Helical" evidence="6">
    <location>
        <begin position="213"/>
        <end position="238"/>
    </location>
</feature>
<dbReference type="Proteomes" id="UP001165427">
    <property type="component" value="Unassembled WGS sequence"/>
</dbReference>
<dbReference type="SUPFAM" id="SSF161070">
    <property type="entry name" value="SNF-like"/>
    <property type="match status" value="1"/>
</dbReference>
<dbReference type="InterPro" id="IPR000175">
    <property type="entry name" value="Na/ntran_symport"/>
</dbReference>
<evidence type="ECO:0000256" key="5">
    <source>
        <dbReference type="ARBA" id="ARBA00023136"/>
    </source>
</evidence>
<evidence type="ECO:0000256" key="4">
    <source>
        <dbReference type="ARBA" id="ARBA00022989"/>
    </source>
</evidence>